<comment type="caution">
    <text evidence="2">The sequence shown here is derived from an EMBL/GenBank/DDBJ whole genome shotgun (WGS) entry which is preliminary data.</text>
</comment>
<dbReference type="RefSeq" id="WP_377787476.1">
    <property type="nucleotide sequence ID" value="NZ_JBHLYQ010000007.1"/>
</dbReference>
<gene>
    <name evidence="2" type="ORF">ACFFRE_01560</name>
</gene>
<dbReference type="InterPro" id="IPR001492">
    <property type="entry name" value="Flagellin"/>
</dbReference>
<reference evidence="2 3" key="1">
    <citation type="submission" date="2024-09" db="EMBL/GenBank/DDBJ databases">
        <authorList>
            <person name="Sun Q."/>
            <person name="Mori K."/>
        </authorList>
    </citation>
    <scope>NUCLEOTIDE SEQUENCE [LARGE SCALE GENOMIC DNA]</scope>
    <source>
        <strain evidence="2 3">JCM 15389</strain>
    </source>
</reference>
<name>A0ABV6BZI4_9ACTN</name>
<dbReference type="EMBL" id="JBHLYQ010000007">
    <property type="protein sequence ID" value="MFC0080843.1"/>
    <property type="molecule type" value="Genomic_DNA"/>
</dbReference>
<accession>A0ABV6BZI4</accession>
<keyword evidence="3" id="KW-1185">Reference proteome</keyword>
<dbReference type="PANTHER" id="PTHR42792:SF1">
    <property type="entry name" value="FLAGELLAR HOOK-ASSOCIATED PROTEIN 3"/>
    <property type="match status" value="1"/>
</dbReference>
<organism evidence="2 3">
    <name type="scientific">Aciditerrimonas ferrireducens</name>
    <dbReference type="NCBI Taxonomy" id="667306"/>
    <lineage>
        <taxon>Bacteria</taxon>
        <taxon>Bacillati</taxon>
        <taxon>Actinomycetota</taxon>
        <taxon>Acidimicrobiia</taxon>
        <taxon>Acidimicrobiales</taxon>
        <taxon>Acidimicrobiaceae</taxon>
        <taxon>Aciditerrimonas</taxon>
    </lineage>
</organism>
<sequence length="324" mass="32747">MTMISSATPPALVPTPLTIAQGLVADIATAQAQQANLEEQIATGSTINQPSDNPAGTYEVMTLGASVARAQQYVSNANNGLGWLQEGVSTVNQAISVLQGVAQAVESISGSALSGQQAAITGIADQINSAEQQLAGLANAQYDGQYIFSGTSSQAPFDSAGSYIGGSAVPTRTVAPGTQVQIAITGDQVFGSSSSTTPPITGSNLQSSAASGLLGTNGLLAQISGALNAGNLSGAQSLLSPVQSFLGKMENAAAQLGAAYQNMQAFSEQATATQQALQDQLGAVQNVNLPQVSTQLAEAQQAYQQALWATAQTAQTSLANFLLP</sequence>
<dbReference type="SUPFAM" id="SSF64518">
    <property type="entry name" value="Phase 1 flagellin"/>
    <property type="match status" value="1"/>
</dbReference>
<dbReference type="Pfam" id="PF00669">
    <property type="entry name" value="Flagellin_N"/>
    <property type="match status" value="1"/>
</dbReference>
<feature type="domain" description="Flagellin N-terminal" evidence="1">
    <location>
        <begin position="23"/>
        <end position="152"/>
    </location>
</feature>
<dbReference type="PANTHER" id="PTHR42792">
    <property type="entry name" value="FLAGELLIN"/>
    <property type="match status" value="1"/>
</dbReference>
<dbReference type="Proteomes" id="UP001589788">
    <property type="component" value="Unassembled WGS sequence"/>
</dbReference>
<evidence type="ECO:0000259" key="1">
    <source>
        <dbReference type="Pfam" id="PF00669"/>
    </source>
</evidence>
<protein>
    <recommendedName>
        <fullName evidence="1">Flagellin N-terminal domain-containing protein</fullName>
    </recommendedName>
</protein>
<proteinExistence type="predicted"/>
<dbReference type="Gene3D" id="1.20.1330.10">
    <property type="entry name" value="f41 fragment of flagellin, N-terminal domain"/>
    <property type="match status" value="1"/>
</dbReference>
<evidence type="ECO:0000313" key="2">
    <source>
        <dbReference type="EMBL" id="MFC0080843.1"/>
    </source>
</evidence>
<evidence type="ECO:0000313" key="3">
    <source>
        <dbReference type="Proteomes" id="UP001589788"/>
    </source>
</evidence>
<dbReference type="InterPro" id="IPR001029">
    <property type="entry name" value="Flagellin_N"/>
</dbReference>